<protein>
    <submittedName>
        <fullName evidence="3">Tetratricopeptide repeat protein</fullName>
    </submittedName>
</protein>
<dbReference type="OrthoDB" id="57332at2"/>
<dbReference type="RefSeq" id="WP_132197948.1">
    <property type="nucleotide sequence ID" value="NZ_SMKY01000054.1"/>
</dbReference>
<dbReference type="Pfam" id="PF13432">
    <property type="entry name" value="TPR_16"/>
    <property type="match status" value="2"/>
</dbReference>
<dbReference type="Proteomes" id="UP000295578">
    <property type="component" value="Unassembled WGS sequence"/>
</dbReference>
<organism evidence="3 4">
    <name type="scientific">Actinomadura darangshiensis</name>
    <dbReference type="NCBI Taxonomy" id="705336"/>
    <lineage>
        <taxon>Bacteria</taxon>
        <taxon>Bacillati</taxon>
        <taxon>Actinomycetota</taxon>
        <taxon>Actinomycetes</taxon>
        <taxon>Streptosporangiales</taxon>
        <taxon>Thermomonosporaceae</taxon>
        <taxon>Actinomadura</taxon>
    </lineage>
</organism>
<comment type="caution">
    <text evidence="3">The sequence shown here is derived from an EMBL/GenBank/DDBJ whole genome shotgun (WGS) entry which is preliminary data.</text>
</comment>
<dbReference type="PANTHER" id="PTHR45586:SF1">
    <property type="entry name" value="LIPOPOLYSACCHARIDE ASSEMBLY PROTEIN B"/>
    <property type="match status" value="1"/>
</dbReference>
<dbReference type="PANTHER" id="PTHR45586">
    <property type="entry name" value="TPR REPEAT-CONTAINING PROTEIN PA4667"/>
    <property type="match status" value="1"/>
</dbReference>
<name>A0A4R5BAJ9_9ACTN</name>
<dbReference type="Gene3D" id="1.25.40.10">
    <property type="entry name" value="Tetratricopeptide repeat domain"/>
    <property type="match status" value="9"/>
</dbReference>
<accession>A0A4R5BAJ9</accession>
<dbReference type="SUPFAM" id="SSF48452">
    <property type="entry name" value="TPR-like"/>
    <property type="match status" value="3"/>
</dbReference>
<keyword evidence="2" id="KW-0802">TPR repeat</keyword>
<evidence type="ECO:0000313" key="3">
    <source>
        <dbReference type="EMBL" id="TDD83418.1"/>
    </source>
</evidence>
<evidence type="ECO:0000256" key="1">
    <source>
        <dbReference type="ARBA" id="ARBA00022737"/>
    </source>
</evidence>
<evidence type="ECO:0000256" key="2">
    <source>
        <dbReference type="ARBA" id="ARBA00022803"/>
    </source>
</evidence>
<evidence type="ECO:0000313" key="4">
    <source>
        <dbReference type="Proteomes" id="UP000295578"/>
    </source>
</evidence>
<gene>
    <name evidence="3" type="ORF">E1293_14725</name>
</gene>
<dbReference type="InterPro" id="IPR019734">
    <property type="entry name" value="TPR_rpt"/>
</dbReference>
<dbReference type="InterPro" id="IPR051012">
    <property type="entry name" value="CellSynth/LPSAsmb/PSIAsmb"/>
</dbReference>
<sequence>MSSWAERLEAAIELWRGPRDRDGAAAALREIVVAADGAVVAEASHVLGLVLAEGGDQDGARAAHRSVVAGGHPQWAQRSAIVLGTLLMDEDATALACRPLRIAASGADPQIAAMADLSLAHVLRELGDPAAAEQARRRALEGDPGVAELAAEMGGIRPPDDQDERDRAAWEAFESVEAVLESDEDEAIETVLTALNAMLSAGAPALCTRAAMRLYSIYAPLAEFGECRRVTEHAIAVGDPAERCRAEKLLAAALFDLGEPAEARDAYHRAAEDHRPEIRLDALIEESKLVRESGDEEGARRILRRVVDSGHPRYAVEARACLGQVLSEAGEVDGAVECWRAVLDAESEFSAGAVNFLGSLHYRLPDGDPRKAEIIELLGRAAELDDPDVSFKARLVIAQAGMAERGPDEELERAVDDCDAALERLRAGEVGAARTLLRRVTDAGLGEQSSRAASMLATLELGEGDLDQADELLEFVADGADITTGFAAALQRRLIGRGGGGRPHPVLTGLIDYQRLGREIGIARYEEAAREPDPAVSAPAKSALAQVYMWLGAPLSQVVELLDEAAGDGDPLALSHAAMLSWLLRSDDDAGEAAGLLRRAHAGGEPALAPWVAQAFGAAVEERSPDEALAAYERVSESGHPGLAVQAETAMVRILEDRGDLAAAAAMHERIAAGGGAQTVRHLWLLGFTRARMRDLDAARAAFAGVPEDDPELAADGVFARRLLDRDFPSAADALARVDGPGRPLAGALLVEAAHTWQGNGETAAAEAALSMAVEHDPADDGQRAALFLGALRDDEGDHAGAAEAWAAAAGGEDDHLALRGALELAQVRARLGDLDGAATARRRALEVADPDGADYPELLQETVKALLRAGRAGEARDVQAAVSGEGPHVDVLVGWNLYELDDHDAAARSFETAIACGAAEGFEAEAVARASVMLARITAGRGDAAEAVRLLRRALVLFDRRRGEGDPDAEWLAGEAAYDLGVHLASTGDGPGAREAYERAAADGPGLVAARARERLGVASPRERAFLAVEDGDRPRAVALFTEEYGEPLLAELHLALYEGEHEAAGAWLRRSAGTGHAEAAAGMVAGVAVDRLQRGMDGARELFEAVLECAPPAQVAGICENFGDTYEEQGDAAAAIEALERGSAVDHPAALRCLRRLVEALESLDGHPALEPAARRAAGSGDPETVGVGAWALADLLRVRGDHTGALPWYRTALGNARPESVPHIRALLGVTLHELGETEAAYAEFEAVLATDDHGMALMAGAQLGGWLLTDGSLARAVEAFGAAAAAGYRHPDPGEAHGEMHQEALNKLGAIAAHAGEEGDSALAVRALWLAAAGGAPADAVRIAEEYAAAADEAGDTAAARAYRGGAAAFPVDGPPGSPAAQHAERAAHAFGTGDHETAMRLFAQAAEAGEHARVLGFVQGAATLCTAEADVPTAHAYYGFGLGLAGGPAESLDRMRRARDDLPTARAGLTALYTALNSEDGVAGVLTELTGTDHYEAACRTVVAVAKARGKDDPQSARALLRPVAEMAPPEQAARAWDELGALADDPDEAVQAYERAAAIAHPAAHAALRHLARALYQQDRLTEAEAAAGRAVATGDPLTLAHGHRLRGLIRENRDDLDGAMREFRLGMAATEGIGEPALAGGLRLDLARALQRQGAPEAAAAEVRTVLAEAGTEQLRAKAHTYLGNIAALGGDLAAAAEAFAEVAAMDSGDDDVAEMAEAAANNLLGIANSAYGDGRHQLAVGALTLAARTSKRDLAAGVVEARAAELAEAGAHAEAMLYLDAGLAFPLEPDEEVRLAELCAAVGEPERAQDVYERLATHPDEAVQRLASAHLDGPPDSVGNPAALWLRADDLVDEGEYAEAREILVPLIEDGSPMIAQRARITLGRTYAEEDPARAGELYLAALEGPGEQSELSVEQAKMHLGALAKRRRDWPEALRWYQAVIDSGSSGNGPMAAAHLGELAYWEGDRDSAVRFYELCLATGTDDAELVGESAFRAGEIRFAQGDLAGAAAHLGRALESGHDGFAAQAQELLVKLNG</sequence>
<keyword evidence="4" id="KW-1185">Reference proteome</keyword>
<proteinExistence type="predicted"/>
<dbReference type="SMART" id="SM00028">
    <property type="entry name" value="TPR"/>
    <property type="match status" value="14"/>
</dbReference>
<reference evidence="3 4" key="1">
    <citation type="submission" date="2019-03" db="EMBL/GenBank/DDBJ databases">
        <title>Draft genome sequences of novel Actinobacteria.</title>
        <authorList>
            <person name="Sahin N."/>
            <person name="Ay H."/>
            <person name="Saygin H."/>
        </authorList>
    </citation>
    <scope>NUCLEOTIDE SEQUENCE [LARGE SCALE GENOMIC DNA]</scope>
    <source>
        <strain evidence="3 4">DSM 45941</strain>
    </source>
</reference>
<dbReference type="SUPFAM" id="SSF81901">
    <property type="entry name" value="HCP-like"/>
    <property type="match status" value="3"/>
</dbReference>
<dbReference type="EMBL" id="SMKY01000054">
    <property type="protein sequence ID" value="TDD83418.1"/>
    <property type="molecule type" value="Genomic_DNA"/>
</dbReference>
<keyword evidence="1" id="KW-0677">Repeat</keyword>
<dbReference type="InterPro" id="IPR011990">
    <property type="entry name" value="TPR-like_helical_dom_sf"/>
</dbReference>